<evidence type="ECO:0000256" key="1">
    <source>
        <dbReference type="SAM" id="MobiDB-lite"/>
    </source>
</evidence>
<feature type="compositionally biased region" description="Polar residues" evidence="1">
    <location>
        <begin position="137"/>
        <end position="156"/>
    </location>
</feature>
<organism evidence="2 3">
    <name type="scientific">Lithospermum erythrorhizon</name>
    <name type="common">Purple gromwell</name>
    <name type="synonym">Lithospermum officinale var. erythrorhizon</name>
    <dbReference type="NCBI Taxonomy" id="34254"/>
    <lineage>
        <taxon>Eukaryota</taxon>
        <taxon>Viridiplantae</taxon>
        <taxon>Streptophyta</taxon>
        <taxon>Embryophyta</taxon>
        <taxon>Tracheophyta</taxon>
        <taxon>Spermatophyta</taxon>
        <taxon>Magnoliopsida</taxon>
        <taxon>eudicotyledons</taxon>
        <taxon>Gunneridae</taxon>
        <taxon>Pentapetalae</taxon>
        <taxon>asterids</taxon>
        <taxon>lamiids</taxon>
        <taxon>Boraginales</taxon>
        <taxon>Boraginaceae</taxon>
        <taxon>Boraginoideae</taxon>
        <taxon>Lithospermeae</taxon>
        <taxon>Lithospermum</taxon>
    </lineage>
</organism>
<accession>A0AAV3QMA3</accession>
<name>A0AAV3QMA3_LITER</name>
<comment type="caution">
    <text evidence="2">The sequence shown here is derived from an EMBL/GenBank/DDBJ whole genome shotgun (WGS) entry which is preliminary data.</text>
</comment>
<dbReference type="PANTHER" id="PTHR31286">
    <property type="entry name" value="GLYCINE-RICH CELL WALL STRUCTURAL PROTEIN 1.8-LIKE"/>
    <property type="match status" value="1"/>
</dbReference>
<evidence type="ECO:0008006" key="4">
    <source>
        <dbReference type="Google" id="ProtNLM"/>
    </source>
</evidence>
<evidence type="ECO:0000313" key="2">
    <source>
        <dbReference type="EMBL" id="GAA0165199.1"/>
    </source>
</evidence>
<dbReference type="AlphaFoldDB" id="A0AAV3QMA3"/>
<dbReference type="EMBL" id="BAABME010005288">
    <property type="protein sequence ID" value="GAA0165199.1"/>
    <property type="molecule type" value="Genomic_DNA"/>
</dbReference>
<keyword evidence="3" id="KW-1185">Reference proteome</keyword>
<dbReference type="Proteomes" id="UP001454036">
    <property type="component" value="Unassembled WGS sequence"/>
</dbReference>
<evidence type="ECO:0000313" key="3">
    <source>
        <dbReference type="Proteomes" id="UP001454036"/>
    </source>
</evidence>
<dbReference type="InterPro" id="IPR040256">
    <property type="entry name" value="At4g02000-like"/>
</dbReference>
<protein>
    <recommendedName>
        <fullName evidence="4">DUF4283 domain-containing protein</fullName>
    </recommendedName>
</protein>
<feature type="region of interest" description="Disordered" evidence="1">
    <location>
        <begin position="136"/>
        <end position="156"/>
    </location>
</feature>
<reference evidence="2 3" key="1">
    <citation type="submission" date="2024-01" db="EMBL/GenBank/DDBJ databases">
        <title>The complete chloroplast genome sequence of Lithospermum erythrorhizon: insights into the phylogenetic relationship among Boraginaceae species and the maternal lineages of purple gromwells.</title>
        <authorList>
            <person name="Okada T."/>
            <person name="Watanabe K."/>
        </authorList>
    </citation>
    <scope>NUCLEOTIDE SEQUENCE [LARGE SCALE GENOMIC DNA]</scope>
</reference>
<proteinExistence type="predicted"/>
<gene>
    <name evidence="2" type="ORF">LIER_20662</name>
</gene>
<dbReference type="PANTHER" id="PTHR31286:SF165">
    <property type="entry name" value="DUF4283 DOMAIN-CONTAINING PROTEIN"/>
    <property type="match status" value="1"/>
</dbReference>
<sequence length="273" mass="28636">MSIANVVGNPIRVDPNNLNRTKLNSAQVCVELDVAAPLIDSVWIGFEEEESQDILDGFWVKVFYDVIPPPFCTSCYHIGHAMGVCKRTKLAVTNSNGSGTESMAGAAKVFDNLSHKKSAAYGTEGKGVEKVFDKMSHTGSTQPGTDQVATSGGVNQTNNPAALPIANSFNSCSALNGSTSLGKNVEEDQIGVVQVEASEQTASALDQSIPKPTRLGVLASNRSAAHEAQFEVVLGGAEATVCAGNGNIYEVKAQLTRKSPVAAKNAEKHAEAT</sequence>